<dbReference type="PANTHER" id="PTHR33744:SF1">
    <property type="entry name" value="DNA-BINDING TRANSCRIPTIONAL ACTIVATOR ADER"/>
    <property type="match status" value="1"/>
</dbReference>
<dbReference type="InterPro" id="IPR025751">
    <property type="entry name" value="RsbRD_N_dom"/>
</dbReference>
<dbReference type="RefSeq" id="WP_063028507.1">
    <property type="nucleotide sequence ID" value="NZ_PYHS01000005.1"/>
</dbReference>
<proteinExistence type="predicted"/>
<dbReference type="InterPro" id="IPR025736">
    <property type="entry name" value="PucR_C-HTH_dom"/>
</dbReference>
<evidence type="ECO:0000259" key="2">
    <source>
        <dbReference type="Pfam" id="PF14361"/>
    </source>
</evidence>
<reference evidence="3 4" key="1">
    <citation type="submission" date="2018-02" db="EMBL/GenBank/DDBJ databases">
        <title>8 Nocardia nova and 1 Nocardia cyriacigeorgica strain used for evolution to TMP-SMX.</title>
        <authorList>
            <person name="Mehta H."/>
            <person name="Weng J."/>
            <person name="Shamoo Y."/>
        </authorList>
    </citation>
    <scope>NUCLEOTIDE SEQUENCE [LARGE SCALE GENOMIC DNA]</scope>
    <source>
        <strain evidence="3 4">ATCC 33727</strain>
    </source>
</reference>
<dbReference type="Proteomes" id="UP000241647">
    <property type="component" value="Unassembled WGS sequence"/>
</dbReference>
<evidence type="ECO:0000313" key="3">
    <source>
        <dbReference type="EMBL" id="PSR63287.1"/>
    </source>
</evidence>
<protein>
    <submittedName>
        <fullName evidence="3">PucR family transcriptional regulator</fullName>
    </submittedName>
</protein>
<dbReference type="AlphaFoldDB" id="A0A2T2Z699"/>
<dbReference type="InterPro" id="IPR042070">
    <property type="entry name" value="PucR_C-HTH_sf"/>
</dbReference>
<accession>A0A2T2Z699</accession>
<evidence type="ECO:0000259" key="1">
    <source>
        <dbReference type="Pfam" id="PF13556"/>
    </source>
</evidence>
<feature type="domain" description="RsbT co-antagonist protein RsbRD N-terminal" evidence="2">
    <location>
        <begin position="18"/>
        <end position="140"/>
    </location>
</feature>
<dbReference type="InterPro" id="IPR051448">
    <property type="entry name" value="CdaR-like_regulators"/>
</dbReference>
<dbReference type="Gene3D" id="1.10.10.2840">
    <property type="entry name" value="PucR C-terminal helix-turn-helix domain"/>
    <property type="match status" value="1"/>
</dbReference>
<dbReference type="Pfam" id="PF14361">
    <property type="entry name" value="RsbRD_N"/>
    <property type="match status" value="1"/>
</dbReference>
<dbReference type="PANTHER" id="PTHR33744">
    <property type="entry name" value="CARBOHYDRATE DIACID REGULATOR"/>
    <property type="match status" value="1"/>
</dbReference>
<dbReference type="Pfam" id="PF13556">
    <property type="entry name" value="HTH_30"/>
    <property type="match status" value="1"/>
</dbReference>
<organism evidence="3 4">
    <name type="scientific">Nocardia nova</name>
    <dbReference type="NCBI Taxonomy" id="37330"/>
    <lineage>
        <taxon>Bacteria</taxon>
        <taxon>Bacillati</taxon>
        <taxon>Actinomycetota</taxon>
        <taxon>Actinomycetes</taxon>
        <taxon>Mycobacteriales</taxon>
        <taxon>Nocardiaceae</taxon>
        <taxon>Nocardia</taxon>
    </lineage>
</organism>
<feature type="domain" description="PucR C-terminal helix-turn-helix" evidence="1">
    <location>
        <begin position="317"/>
        <end position="375"/>
    </location>
</feature>
<comment type="caution">
    <text evidence="3">The sequence shown here is derived from an EMBL/GenBank/DDBJ whole genome shotgun (WGS) entry which is preliminary data.</text>
</comment>
<evidence type="ECO:0000313" key="4">
    <source>
        <dbReference type="Proteomes" id="UP000241647"/>
    </source>
</evidence>
<sequence>MTSLPGPGIDELHRSVVAMVDGFYAVVPPYPRLPESLVAADFAHGVKLNVDLFFCYLRTGIEPGENDTADMVRLAVERVRDGAAVTDVLDRYRLGAAFVWDRLLDSATASDRELLLAAAAPLMRYLGLLTQRIVAAAADRAHDPHIELMEHRRAVTDALLTGHDPQQWPGRTTVRLAERYLITVFRLGSDIGDTAADLRHRVESMPGVLLRMDMSGWVALIPLPPGDDGRDTTALLRTRLPRRAPAYWVGTATAARPDIPSGYAEARILAELGRCLDRDENICRRSDLQFEYTVAAGDAARPGLAAMLEPLDTQPVLARTLELFLATGLNQLATARRLDIHRNTVNYRLCRVRDLIGLDPQNPTEAMTVAAALTAQRLQAHHFAP</sequence>
<name>A0A2T2Z699_9NOCA</name>
<dbReference type="EMBL" id="PYHS01000005">
    <property type="protein sequence ID" value="PSR63287.1"/>
    <property type="molecule type" value="Genomic_DNA"/>
</dbReference>
<gene>
    <name evidence="3" type="ORF">C8259_11310</name>
</gene>